<feature type="transmembrane region" description="Helical" evidence="1">
    <location>
        <begin position="31"/>
        <end position="50"/>
    </location>
</feature>
<dbReference type="VEuPathDB" id="FungiDB:PYU1_G011176"/>
<sequence length="71" mass="8100">MIPYTEQAQEDTDEAKGHIQRLAIKAFTSKICLLFVMLCLVVAIVLVSYYKWYPRDKKDYLGILPNSTTSG</sequence>
<accession>K3X1V2</accession>
<evidence type="ECO:0000313" key="3">
    <source>
        <dbReference type="Proteomes" id="UP000019132"/>
    </source>
</evidence>
<protein>
    <submittedName>
        <fullName evidence="2">Uncharacterized protein</fullName>
    </submittedName>
</protein>
<proteinExistence type="predicted"/>
<organism evidence="2 3">
    <name type="scientific">Globisporangium ultimum (strain ATCC 200006 / CBS 805.95 / DAOM BR144)</name>
    <name type="common">Pythium ultimum</name>
    <dbReference type="NCBI Taxonomy" id="431595"/>
    <lineage>
        <taxon>Eukaryota</taxon>
        <taxon>Sar</taxon>
        <taxon>Stramenopiles</taxon>
        <taxon>Oomycota</taxon>
        <taxon>Peronosporomycetes</taxon>
        <taxon>Pythiales</taxon>
        <taxon>Pythiaceae</taxon>
        <taxon>Globisporangium</taxon>
    </lineage>
</organism>
<dbReference type="InParanoid" id="K3X1V2"/>
<dbReference type="Proteomes" id="UP000019132">
    <property type="component" value="Unassembled WGS sequence"/>
</dbReference>
<keyword evidence="1" id="KW-0472">Membrane</keyword>
<dbReference type="EnsemblProtists" id="PYU1_T011201">
    <property type="protein sequence ID" value="PYU1_T011201"/>
    <property type="gene ID" value="PYU1_G011176"/>
</dbReference>
<reference evidence="2" key="3">
    <citation type="submission" date="2015-02" db="UniProtKB">
        <authorList>
            <consortium name="EnsemblProtists"/>
        </authorList>
    </citation>
    <scope>IDENTIFICATION</scope>
    <source>
        <strain evidence="2">DAOM BR144</strain>
    </source>
</reference>
<dbReference type="HOGENOM" id="CLU_2745652_0_0_1"/>
<name>K3X1V2_GLOUD</name>
<keyword evidence="3" id="KW-1185">Reference proteome</keyword>
<evidence type="ECO:0000313" key="2">
    <source>
        <dbReference type="EnsemblProtists" id="PYU1_T011201"/>
    </source>
</evidence>
<keyword evidence="1" id="KW-1133">Transmembrane helix</keyword>
<reference evidence="3" key="1">
    <citation type="journal article" date="2010" name="Genome Biol.">
        <title>Genome sequence of the necrotrophic plant pathogen Pythium ultimum reveals original pathogenicity mechanisms and effector repertoire.</title>
        <authorList>
            <person name="Levesque C.A."/>
            <person name="Brouwer H."/>
            <person name="Cano L."/>
            <person name="Hamilton J.P."/>
            <person name="Holt C."/>
            <person name="Huitema E."/>
            <person name="Raffaele S."/>
            <person name="Robideau G.P."/>
            <person name="Thines M."/>
            <person name="Win J."/>
            <person name="Zerillo M.M."/>
            <person name="Beakes G.W."/>
            <person name="Boore J.L."/>
            <person name="Busam D."/>
            <person name="Dumas B."/>
            <person name="Ferriera S."/>
            <person name="Fuerstenberg S.I."/>
            <person name="Gachon C.M."/>
            <person name="Gaulin E."/>
            <person name="Govers F."/>
            <person name="Grenville-Briggs L."/>
            <person name="Horner N."/>
            <person name="Hostetler J."/>
            <person name="Jiang R.H."/>
            <person name="Johnson J."/>
            <person name="Krajaejun T."/>
            <person name="Lin H."/>
            <person name="Meijer H.J."/>
            <person name="Moore B."/>
            <person name="Morris P."/>
            <person name="Phuntmart V."/>
            <person name="Puiu D."/>
            <person name="Shetty J."/>
            <person name="Stajich J.E."/>
            <person name="Tripathy S."/>
            <person name="Wawra S."/>
            <person name="van West P."/>
            <person name="Whitty B.R."/>
            <person name="Coutinho P.M."/>
            <person name="Henrissat B."/>
            <person name="Martin F."/>
            <person name="Thomas P.D."/>
            <person name="Tyler B.M."/>
            <person name="De Vries R.P."/>
            <person name="Kamoun S."/>
            <person name="Yandell M."/>
            <person name="Tisserat N."/>
            <person name="Buell C.R."/>
        </authorList>
    </citation>
    <scope>NUCLEOTIDE SEQUENCE</scope>
    <source>
        <strain evidence="3">DAOM:BR144</strain>
    </source>
</reference>
<dbReference type="EMBL" id="GL376606">
    <property type="status" value="NOT_ANNOTATED_CDS"/>
    <property type="molecule type" value="Genomic_DNA"/>
</dbReference>
<evidence type="ECO:0000256" key="1">
    <source>
        <dbReference type="SAM" id="Phobius"/>
    </source>
</evidence>
<keyword evidence="1" id="KW-0812">Transmembrane</keyword>
<dbReference type="STRING" id="431595.K3X1V2"/>
<reference evidence="3" key="2">
    <citation type="submission" date="2010-04" db="EMBL/GenBank/DDBJ databases">
        <authorList>
            <person name="Buell R."/>
            <person name="Hamilton J."/>
            <person name="Hostetler J."/>
        </authorList>
    </citation>
    <scope>NUCLEOTIDE SEQUENCE [LARGE SCALE GENOMIC DNA]</scope>
    <source>
        <strain evidence="3">DAOM:BR144</strain>
    </source>
</reference>
<dbReference type="AlphaFoldDB" id="K3X1V2"/>